<reference evidence="1 2" key="1">
    <citation type="submission" date="2018-10" db="EMBL/GenBank/DDBJ databases">
        <title>Phylogenomics of Brevibacillus.</title>
        <authorList>
            <person name="Dunlap C."/>
        </authorList>
    </citation>
    <scope>NUCLEOTIDE SEQUENCE [LARGE SCALE GENOMIC DNA]</scope>
    <source>
        <strain evidence="1 2">JCM 15716</strain>
    </source>
</reference>
<organism evidence="1 2">
    <name type="scientific">Brevibacillus fluminis</name>
    <dbReference type="NCBI Taxonomy" id="511487"/>
    <lineage>
        <taxon>Bacteria</taxon>
        <taxon>Bacillati</taxon>
        <taxon>Bacillota</taxon>
        <taxon>Bacilli</taxon>
        <taxon>Bacillales</taxon>
        <taxon>Paenibacillaceae</taxon>
        <taxon>Brevibacillus</taxon>
    </lineage>
</organism>
<dbReference type="Proteomes" id="UP000271031">
    <property type="component" value="Unassembled WGS sequence"/>
</dbReference>
<accession>A0A3M8D2J9</accession>
<dbReference type="EMBL" id="RHHQ01000020">
    <property type="protein sequence ID" value="RNB82300.1"/>
    <property type="molecule type" value="Genomic_DNA"/>
</dbReference>
<evidence type="ECO:0000313" key="1">
    <source>
        <dbReference type="EMBL" id="RNB82300.1"/>
    </source>
</evidence>
<sequence length="60" mass="6426">MKLNKSIYHMLHKQEATAVMFGKLCADATSLALVKAGAIRIRASAGVSIVSREEATESGY</sequence>
<gene>
    <name evidence="1" type="ORF">EDM56_23530</name>
</gene>
<dbReference type="AlphaFoldDB" id="A0A3M8D2J9"/>
<keyword evidence="2" id="KW-1185">Reference proteome</keyword>
<evidence type="ECO:0000313" key="2">
    <source>
        <dbReference type="Proteomes" id="UP000271031"/>
    </source>
</evidence>
<name>A0A3M8D2J9_9BACL</name>
<comment type="caution">
    <text evidence="1">The sequence shown here is derived from an EMBL/GenBank/DDBJ whole genome shotgun (WGS) entry which is preliminary data.</text>
</comment>
<proteinExistence type="predicted"/>
<protein>
    <submittedName>
        <fullName evidence="1">Uncharacterized protein</fullName>
    </submittedName>
</protein>
<dbReference type="RefSeq" id="WP_122920378.1">
    <property type="nucleotide sequence ID" value="NZ_RHHQ01000020.1"/>
</dbReference>